<gene>
    <name evidence="7" type="ORF">FC21_GL001271</name>
</gene>
<dbReference type="EMBL" id="AZGC01000030">
    <property type="protein sequence ID" value="KRL94655.1"/>
    <property type="molecule type" value="Genomic_DNA"/>
</dbReference>
<reference evidence="7 8" key="1">
    <citation type="journal article" date="2015" name="Genome Announc.">
        <title>Expanding the biotechnology potential of lactobacilli through comparative genomics of 213 strains and associated genera.</title>
        <authorList>
            <person name="Sun Z."/>
            <person name="Harris H.M."/>
            <person name="McCann A."/>
            <person name="Guo C."/>
            <person name="Argimon S."/>
            <person name="Zhang W."/>
            <person name="Yang X."/>
            <person name="Jeffery I.B."/>
            <person name="Cooney J.C."/>
            <person name="Kagawa T.F."/>
            <person name="Liu W."/>
            <person name="Song Y."/>
            <person name="Salvetti E."/>
            <person name="Wrobel A."/>
            <person name="Rasinkangas P."/>
            <person name="Parkhill J."/>
            <person name="Rea M.C."/>
            <person name="O'Sullivan O."/>
            <person name="Ritari J."/>
            <person name="Douillard F.P."/>
            <person name="Paul Ross R."/>
            <person name="Yang R."/>
            <person name="Briner A.E."/>
            <person name="Felis G.E."/>
            <person name="de Vos W.M."/>
            <person name="Barrangou R."/>
            <person name="Klaenhammer T.R."/>
            <person name="Caufield P.W."/>
            <person name="Cui Y."/>
            <person name="Zhang H."/>
            <person name="O'Toole P.W."/>
        </authorList>
    </citation>
    <scope>NUCLEOTIDE SEQUENCE [LARGE SCALE GENOMIC DNA]</scope>
    <source>
        <strain evidence="7 8">DSM 18793</strain>
    </source>
</reference>
<dbReference type="AlphaFoldDB" id="A0A0R1UN06"/>
<dbReference type="PATRIC" id="fig|1423742.4.peg.1318"/>
<dbReference type="GO" id="GO:0070004">
    <property type="term" value="F:cysteine-type exopeptidase activity"/>
    <property type="evidence" value="ECO:0007669"/>
    <property type="project" value="InterPro"/>
</dbReference>
<protein>
    <recommendedName>
        <fullName evidence="6">Dipeptidase</fullName>
        <ecNumber evidence="6">3.4.-.-</ecNumber>
    </recommendedName>
</protein>
<dbReference type="PANTHER" id="PTHR12994:SF17">
    <property type="entry name" value="LD30995P"/>
    <property type="match status" value="1"/>
</dbReference>
<dbReference type="NCBIfam" id="NF033678">
    <property type="entry name" value="C69_fam_dipept"/>
    <property type="match status" value="1"/>
</dbReference>
<organism evidence="7 8">
    <name type="scientific">Limosilactobacillus equigenerosi DSM 18793 = JCM 14505</name>
    <dbReference type="NCBI Taxonomy" id="1423742"/>
    <lineage>
        <taxon>Bacteria</taxon>
        <taxon>Bacillati</taxon>
        <taxon>Bacillota</taxon>
        <taxon>Bacilli</taxon>
        <taxon>Lactobacillales</taxon>
        <taxon>Lactobacillaceae</taxon>
        <taxon>Limosilactobacillus</taxon>
    </lineage>
</organism>
<proteinExistence type="inferred from homology"/>
<evidence type="ECO:0000313" key="8">
    <source>
        <dbReference type="Proteomes" id="UP000051084"/>
    </source>
</evidence>
<dbReference type="GO" id="GO:0006508">
    <property type="term" value="P:proteolysis"/>
    <property type="evidence" value="ECO:0007669"/>
    <property type="project" value="UniProtKB-KW"/>
</dbReference>
<dbReference type="GO" id="GO:0016805">
    <property type="term" value="F:dipeptidase activity"/>
    <property type="evidence" value="ECO:0007669"/>
    <property type="project" value="UniProtKB-KW"/>
</dbReference>
<evidence type="ECO:0000256" key="4">
    <source>
        <dbReference type="ARBA" id="ARBA00022801"/>
    </source>
</evidence>
<comment type="catalytic activity">
    <reaction evidence="1">
        <text>an L-aminoacyl-L-amino acid + H2O = 2 an L-alpha-amino acid</text>
        <dbReference type="Rhea" id="RHEA:48940"/>
        <dbReference type="ChEBI" id="CHEBI:15377"/>
        <dbReference type="ChEBI" id="CHEBI:59869"/>
        <dbReference type="ChEBI" id="CHEBI:77460"/>
        <dbReference type="EC" id="3.4.13.19"/>
    </reaction>
</comment>
<comment type="caution">
    <text evidence="7">The sequence shown here is derived from an EMBL/GenBank/DDBJ whole genome shotgun (WGS) entry which is preliminary data.</text>
</comment>
<comment type="similarity">
    <text evidence="2 6">Belongs to the peptidase C69 family.</text>
</comment>
<dbReference type="Gene3D" id="3.60.60.10">
    <property type="entry name" value="Penicillin V Acylase, Chain A"/>
    <property type="match status" value="1"/>
</dbReference>
<accession>A0A0R1UN06</accession>
<dbReference type="STRING" id="417373.GCA_001570685_01396"/>
<dbReference type="InterPro" id="IPR005322">
    <property type="entry name" value="Peptidase_C69"/>
</dbReference>
<evidence type="ECO:0000256" key="6">
    <source>
        <dbReference type="RuleBase" id="RU364089"/>
    </source>
</evidence>
<dbReference type="EC" id="3.4.-.-" evidence="6"/>
<dbReference type="PANTHER" id="PTHR12994">
    <property type="entry name" value="SECERNIN"/>
    <property type="match status" value="1"/>
</dbReference>
<evidence type="ECO:0000313" key="7">
    <source>
        <dbReference type="EMBL" id="KRL94655.1"/>
    </source>
</evidence>
<evidence type="ECO:0000256" key="1">
    <source>
        <dbReference type="ARBA" id="ARBA00001670"/>
    </source>
</evidence>
<evidence type="ECO:0000256" key="5">
    <source>
        <dbReference type="ARBA" id="ARBA00022997"/>
    </source>
</evidence>
<evidence type="ECO:0000256" key="2">
    <source>
        <dbReference type="ARBA" id="ARBA00007225"/>
    </source>
</evidence>
<evidence type="ECO:0000256" key="3">
    <source>
        <dbReference type="ARBA" id="ARBA00022670"/>
    </source>
</evidence>
<dbReference type="Pfam" id="PF03577">
    <property type="entry name" value="Peptidase_C69"/>
    <property type="match status" value="1"/>
</dbReference>
<keyword evidence="3 6" id="KW-0645">Protease</keyword>
<sequence>MNALTACTSILIGKNASADHSIIIGRTEDAKPAWPKHYVVHPAGELPTEFISKETGVTIPLPTPSFQYSATPEWTDEFGLFEEAGLNEFDVAMSATESAYSNEAVLAMDPYSDHGINEEAMVTITLPFVKTAREGVQRLGQLIAQYGTGESNGVLFADNDEAWYMEIGSGHLWVAQRIPDDAYAVVGNQLAIQTIKFDDPANFMYHPELLAKTTAAGLYQPGTPFNFRQIFGTRADKDAHYSTPRVWYGHRMFSASQVTEETPESQTLPFLMHPDQPLTLQDARDFLTSHYQATPFDPVGTGTEAQRHRYRPITLAKTQESHLIQTNRTGNNILWLAMGVGVESLFVPFFNGITDTPPAYQRGGLPASLDSAYWIYKLVGVLVERDRTAYWPQLVQLQTELNDYLAQSVADLDRQNLTPVELTQVNLDLANTALKHFEALAMELLVAQTDLSPFNYDTDANL</sequence>
<keyword evidence="5 6" id="KW-0224">Dipeptidase</keyword>
<keyword evidence="4 6" id="KW-0378">Hydrolase</keyword>
<dbReference type="InterPro" id="IPR047804">
    <property type="entry name" value="C69_dipept_A-like"/>
</dbReference>
<name>A0A0R1UN06_9LACO</name>
<keyword evidence="8" id="KW-1185">Reference proteome</keyword>
<dbReference type="Proteomes" id="UP000051084">
    <property type="component" value="Unassembled WGS sequence"/>
</dbReference>